<reference evidence="3" key="1">
    <citation type="journal article" date="2011" name="MBio">
        <title>Novel metabolic attributes of the genus Cyanothece, comprising a group of unicellular nitrogen-fixing Cyanobacteria.</title>
        <authorList>
            <person name="Bandyopadhyay A."/>
            <person name="Elvitigala T."/>
            <person name="Welsh E."/>
            <person name="Stockel J."/>
            <person name="Liberton M."/>
            <person name="Min H."/>
            <person name="Sherman L.A."/>
            <person name="Pakrasi H.B."/>
        </authorList>
    </citation>
    <scope>NUCLEOTIDE SEQUENCE [LARGE SCALE GENOMIC DNA]</scope>
    <source>
        <strain evidence="3">PCC 7822</strain>
    </source>
</reference>
<evidence type="ECO:0000313" key="2">
    <source>
        <dbReference type="EMBL" id="ADN12825.1"/>
    </source>
</evidence>
<dbReference type="PROSITE" id="PS50879">
    <property type="entry name" value="RNASE_H_1"/>
    <property type="match status" value="1"/>
</dbReference>
<evidence type="ECO:0000259" key="1">
    <source>
        <dbReference type="PROSITE" id="PS50879"/>
    </source>
</evidence>
<dbReference type="GO" id="GO:0003676">
    <property type="term" value="F:nucleic acid binding"/>
    <property type="evidence" value="ECO:0007669"/>
    <property type="project" value="InterPro"/>
</dbReference>
<dbReference type="Proteomes" id="UP000008206">
    <property type="component" value="Chromosome"/>
</dbReference>
<dbReference type="InterPro" id="IPR002156">
    <property type="entry name" value="RNaseH_domain"/>
</dbReference>
<dbReference type="RefSeq" id="WP_013320935.1">
    <property type="nucleotide sequence ID" value="NC_014501.1"/>
</dbReference>
<feature type="domain" description="RNase H type-1" evidence="1">
    <location>
        <begin position="10"/>
        <end position="144"/>
    </location>
</feature>
<organism evidence="2 3">
    <name type="scientific">Gloeothece verrucosa (strain PCC 7822)</name>
    <name type="common">Cyanothece sp. (strain PCC 7822)</name>
    <dbReference type="NCBI Taxonomy" id="497965"/>
    <lineage>
        <taxon>Bacteria</taxon>
        <taxon>Bacillati</taxon>
        <taxon>Cyanobacteriota</taxon>
        <taxon>Cyanophyceae</taxon>
        <taxon>Oscillatoriophycideae</taxon>
        <taxon>Chroococcales</taxon>
        <taxon>Aphanothecaceae</taxon>
        <taxon>Gloeothece</taxon>
        <taxon>Gloeothece verrucosa</taxon>
    </lineage>
</organism>
<dbReference type="STRING" id="497965.Cyan7822_0799"/>
<sequence length="320" mass="36017">MLKNYNIKTENSLPILYFDGGSRGNPGEAAGAAVLVMPDGQKYTVSEYISVATNNEAEYTGLIVGLQKAKELGIEALTVKGDSQLVINQVNRKWKVNSARMQKFYQEVQGLIKSFEKVTLDWVPRHENHLADAAVNQCIDQGETRKTSVPTQDQEPKVAEKLSPVAQLIKLGKKANLKDYTRLKSGRDEFTSLGLLELKKRVPEEIQKQIDKEWDGNDKYLAKVYRWYLRGLPPEMAIHKVRIDADVEAKVTGKHPWLEDEKTISNSQGDVKKFESSFPYAKGDVIVISEPNNALKHQGVIVSEPKFSEEGSWMITIRVD</sequence>
<dbReference type="KEGG" id="cyj:Cyan7822_0799"/>
<keyword evidence="3" id="KW-1185">Reference proteome</keyword>
<dbReference type="GO" id="GO:0004523">
    <property type="term" value="F:RNA-DNA hybrid ribonuclease activity"/>
    <property type="evidence" value="ECO:0007669"/>
    <property type="project" value="InterPro"/>
</dbReference>
<dbReference type="AlphaFoldDB" id="E0UBJ3"/>
<dbReference type="HOGENOM" id="CLU_077098_0_0_3"/>
<dbReference type="EMBL" id="CP002198">
    <property type="protein sequence ID" value="ADN12825.1"/>
    <property type="molecule type" value="Genomic_DNA"/>
</dbReference>
<dbReference type="PANTHER" id="PTHR48475:SF1">
    <property type="entry name" value="RNASE H TYPE-1 DOMAIN-CONTAINING PROTEIN"/>
    <property type="match status" value="1"/>
</dbReference>
<dbReference type="SUPFAM" id="SSF53098">
    <property type="entry name" value="Ribonuclease H-like"/>
    <property type="match status" value="1"/>
</dbReference>
<dbReference type="InterPro" id="IPR012337">
    <property type="entry name" value="RNaseH-like_sf"/>
</dbReference>
<name>E0UBJ3_GLOV7</name>
<protein>
    <submittedName>
        <fullName evidence="2">Ribonuclease H</fullName>
    </submittedName>
</protein>
<evidence type="ECO:0000313" key="3">
    <source>
        <dbReference type="Proteomes" id="UP000008206"/>
    </source>
</evidence>
<accession>E0UBJ3</accession>
<dbReference type="CDD" id="cd09279">
    <property type="entry name" value="RNase_HI_like"/>
    <property type="match status" value="1"/>
</dbReference>
<dbReference type="Pfam" id="PF13456">
    <property type="entry name" value="RVT_3"/>
    <property type="match status" value="1"/>
</dbReference>
<gene>
    <name evidence="2" type="ordered locus">Cyan7822_0799</name>
</gene>
<dbReference type="OrthoDB" id="421148at2"/>
<proteinExistence type="predicted"/>
<dbReference type="PANTHER" id="PTHR48475">
    <property type="entry name" value="RIBONUCLEASE H"/>
    <property type="match status" value="1"/>
</dbReference>
<dbReference type="Gene3D" id="3.30.420.10">
    <property type="entry name" value="Ribonuclease H-like superfamily/Ribonuclease H"/>
    <property type="match status" value="1"/>
</dbReference>
<dbReference type="InterPro" id="IPR036397">
    <property type="entry name" value="RNaseH_sf"/>
</dbReference>
<dbReference type="eggNOG" id="COG0328">
    <property type="taxonomic scope" value="Bacteria"/>
</dbReference>